<protein>
    <recommendedName>
        <fullName evidence="6">DUF4175 family protein</fullName>
    </recommendedName>
</protein>
<feature type="region of interest" description="Disordered" evidence="2">
    <location>
        <begin position="728"/>
        <end position="779"/>
    </location>
</feature>
<feature type="compositionally biased region" description="Basic and acidic residues" evidence="2">
    <location>
        <begin position="947"/>
        <end position="956"/>
    </location>
</feature>
<dbReference type="KEGG" id="cagg:HYG79_07900"/>
<dbReference type="AlphaFoldDB" id="A0A7H9APG1"/>
<feature type="compositionally biased region" description="Low complexity" evidence="2">
    <location>
        <begin position="974"/>
        <end position="992"/>
    </location>
</feature>
<feature type="region of interest" description="Disordered" evidence="2">
    <location>
        <begin position="928"/>
        <end position="1008"/>
    </location>
</feature>
<evidence type="ECO:0000256" key="1">
    <source>
        <dbReference type="SAM" id="Coils"/>
    </source>
</evidence>
<keyword evidence="1" id="KW-0175">Coiled coil</keyword>
<keyword evidence="5" id="KW-1185">Reference proteome</keyword>
<keyword evidence="3" id="KW-0812">Transmembrane</keyword>
<feature type="coiled-coil region" evidence="1">
    <location>
        <begin position="496"/>
        <end position="636"/>
    </location>
</feature>
<dbReference type="RefSeq" id="WP_179241562.1">
    <property type="nucleotide sequence ID" value="NZ_CP058595.1"/>
</dbReference>
<organism evidence="4 5">
    <name type="scientific">Costertonia aggregata</name>
    <dbReference type="NCBI Taxonomy" id="343403"/>
    <lineage>
        <taxon>Bacteria</taxon>
        <taxon>Pseudomonadati</taxon>
        <taxon>Bacteroidota</taxon>
        <taxon>Flavobacteriia</taxon>
        <taxon>Flavobacteriales</taxon>
        <taxon>Flavobacteriaceae</taxon>
        <taxon>Costertonia</taxon>
    </lineage>
</organism>
<proteinExistence type="predicted"/>
<name>A0A7H9APG1_9FLAO</name>
<feature type="transmembrane region" description="Helical" evidence="3">
    <location>
        <begin position="155"/>
        <end position="176"/>
    </location>
</feature>
<keyword evidence="3" id="KW-1133">Transmembrane helix</keyword>
<reference evidence="4 5" key="1">
    <citation type="journal article" date="2006" name="Int. J. Syst. Evol. Microbiol.">
        <title>Costertonia aggregata gen. nov., sp. nov., a mesophilic marine bacterium of the family Flavobacteriaceae, isolated from a mature biofilm.</title>
        <authorList>
            <person name="Kwon K.K."/>
            <person name="Lee Y.K."/>
            <person name="Lee H.K."/>
        </authorList>
    </citation>
    <scope>NUCLEOTIDE SEQUENCE [LARGE SCALE GENOMIC DNA]</scope>
    <source>
        <strain evidence="4 5">KCCM 42265</strain>
    </source>
</reference>
<evidence type="ECO:0000313" key="5">
    <source>
        <dbReference type="Proteomes" id="UP000509302"/>
    </source>
</evidence>
<gene>
    <name evidence="4" type="ORF">HYG79_07900</name>
</gene>
<evidence type="ECO:0000256" key="3">
    <source>
        <dbReference type="SAM" id="Phobius"/>
    </source>
</evidence>
<evidence type="ECO:0008006" key="6">
    <source>
        <dbReference type="Google" id="ProtNLM"/>
    </source>
</evidence>
<evidence type="ECO:0000313" key="4">
    <source>
        <dbReference type="EMBL" id="QLG45273.1"/>
    </source>
</evidence>
<feature type="transmembrane region" description="Helical" evidence="3">
    <location>
        <begin position="56"/>
        <end position="82"/>
    </location>
</feature>
<accession>A0A7H9APG1</accession>
<feature type="coiled-coil region" evidence="1">
    <location>
        <begin position="1012"/>
        <end position="1046"/>
    </location>
</feature>
<sequence length="1148" mass="132043">MNSYNSILKKLRQFTRKYYSKMLVKGILLFMALGALFLILVLSIEYLLWLNSTWRFLLLLFCIGVESLLLFKYILTPLFYLFRLKQGITNKEASQLIGKHFPDVGDRLLNLLDLAEDTDRSELLLASIEQRSRNLNPIPFVKAVNFKENLKYVKYLTVPILILGVLGLSGNLSSFFGSADRVVNYDLAYEPPAPFVFKLLSSNLDVLESEAFTIQVMTEGTVKPEEVFIMLNGRKMLLQEQNGLYQYTFTPPLRSSTFYFIANGIQSREYSLNALKTPSIQNFDLHLTYPNYTSKPSETIKSTGNAIFPEGTVVTWKIRGKHTDNVNLLTKDTMLLFIKSKNVFELKKSIYRNLRYQISTSNANVREYEKLNYNFTVIKDAYPKIEVKRILDSLNPNIAYFTGEASDDYKLSRLRLICYPENEPGTKQIIELGKPNKNFEQFYYTYPSGLQLEAGVPYSFYFEAIDNDAIHNGKSAKSKVFSLQLLNDDELRNKELESQQAIIGNLDKSLEKYKEQKETLKEINKEQKEKNQLNFNDKNQIKNFLQKQEQQEQLMEKFSKQLKENLDKTETDSKLNQLLKERLERQEQEAKKNQKLLEELNKVAEKINKEELAKRLEELGKKQKNSERGLEQLLELTKRYYVTEKANQLAKDLEKLAEKQEVLSKIDIGEKSTNAEQEKMNQQFNELEKEFDELKKDNQALKKPIDIQFDKKKAESVKNDQKDALEEIKKHQGSDESSDSPQKRNSANKAKQKQKAAAQKMREMSEAAQQSVSGGGSSVSEDAEMLRQILDNLITFSFKQESLYESMEEMDVDVSQFSNTVRQQQHLRELFEHVDDSLFALSLRQPELSEFVNEQITEVYYNIDKSLDRMAENQIYQGVSYQKYVLNASNGLADFLAKLLDNMQQSMNSGKGQGKGEDFQLPDIIKGQGQLKQKMGGMGKQGQGKPQADEGKKSGGEKPGQAKAGKNAQGQKDGNGSENENGKNGESGKANGKGQGKENGEGVGQQPSEEELKELYEIYKEQQNIRQQLEKQLEDMINQKDKKLGHKLLRQMEDFENDLLENGVTQRNLNKINTIQYELLKLENAAMKQGKKSERESNTNTESFQNPILTKPSLLENYQNEIEILNRQTLPLQQIFQNKVKNYFKRDD</sequence>
<evidence type="ECO:0000256" key="2">
    <source>
        <dbReference type="SAM" id="MobiDB-lite"/>
    </source>
</evidence>
<dbReference type="EMBL" id="CP058595">
    <property type="protein sequence ID" value="QLG45273.1"/>
    <property type="molecule type" value="Genomic_DNA"/>
</dbReference>
<feature type="transmembrane region" description="Helical" evidence="3">
    <location>
        <begin position="22"/>
        <end position="44"/>
    </location>
</feature>
<dbReference type="Proteomes" id="UP000509302">
    <property type="component" value="Chromosome"/>
</dbReference>
<keyword evidence="3" id="KW-0472">Membrane</keyword>